<evidence type="ECO:0000313" key="3">
    <source>
        <dbReference type="Proteomes" id="UP000800041"/>
    </source>
</evidence>
<evidence type="ECO:0000256" key="1">
    <source>
        <dbReference type="SAM" id="MobiDB-lite"/>
    </source>
</evidence>
<dbReference type="AlphaFoldDB" id="A0A6G1GVS1"/>
<feature type="compositionally biased region" description="Basic residues" evidence="1">
    <location>
        <begin position="159"/>
        <end position="168"/>
    </location>
</feature>
<feature type="region of interest" description="Disordered" evidence="1">
    <location>
        <begin position="48"/>
        <end position="68"/>
    </location>
</feature>
<sequence>MLVQYSQSPLGRLRGWYHVPNWITVPVNLYPQESPMLPTLPLQCRPTSESWARVPPSDDDGRPSSLIRARDLPPLPLISRCKANKSRYSFAKLYTPHPISHAPVLEADRLSPVVRLISRSLQLQSDNCLAAPSTLPRRPSSRKYSARCPPAGDGCSRLTTRRGGVRNP</sequence>
<keyword evidence="3" id="KW-1185">Reference proteome</keyword>
<proteinExistence type="predicted"/>
<evidence type="ECO:0000313" key="2">
    <source>
        <dbReference type="EMBL" id="KAF1984904.1"/>
    </source>
</evidence>
<accession>A0A6G1GVS1</accession>
<gene>
    <name evidence="2" type="ORF">K402DRAFT_120754</name>
</gene>
<reference evidence="2" key="1">
    <citation type="journal article" date="2020" name="Stud. Mycol.">
        <title>101 Dothideomycetes genomes: a test case for predicting lifestyles and emergence of pathogens.</title>
        <authorList>
            <person name="Haridas S."/>
            <person name="Albert R."/>
            <person name="Binder M."/>
            <person name="Bloem J."/>
            <person name="Labutti K."/>
            <person name="Salamov A."/>
            <person name="Andreopoulos B."/>
            <person name="Baker S."/>
            <person name="Barry K."/>
            <person name="Bills G."/>
            <person name="Bluhm B."/>
            <person name="Cannon C."/>
            <person name="Castanera R."/>
            <person name="Culley D."/>
            <person name="Daum C."/>
            <person name="Ezra D."/>
            <person name="Gonzalez J."/>
            <person name="Henrissat B."/>
            <person name="Kuo A."/>
            <person name="Liang C."/>
            <person name="Lipzen A."/>
            <person name="Lutzoni F."/>
            <person name="Magnuson J."/>
            <person name="Mondo S."/>
            <person name="Nolan M."/>
            <person name="Ohm R."/>
            <person name="Pangilinan J."/>
            <person name="Park H.-J."/>
            <person name="Ramirez L."/>
            <person name="Alfaro M."/>
            <person name="Sun H."/>
            <person name="Tritt A."/>
            <person name="Yoshinaga Y."/>
            <person name="Zwiers L.-H."/>
            <person name="Turgeon B."/>
            <person name="Goodwin S."/>
            <person name="Spatafora J."/>
            <person name="Crous P."/>
            <person name="Grigoriev I."/>
        </authorList>
    </citation>
    <scope>NUCLEOTIDE SEQUENCE</scope>
    <source>
        <strain evidence="2">CBS 113979</strain>
    </source>
</reference>
<organism evidence="2 3">
    <name type="scientific">Aulographum hederae CBS 113979</name>
    <dbReference type="NCBI Taxonomy" id="1176131"/>
    <lineage>
        <taxon>Eukaryota</taxon>
        <taxon>Fungi</taxon>
        <taxon>Dikarya</taxon>
        <taxon>Ascomycota</taxon>
        <taxon>Pezizomycotina</taxon>
        <taxon>Dothideomycetes</taxon>
        <taxon>Pleosporomycetidae</taxon>
        <taxon>Aulographales</taxon>
        <taxon>Aulographaceae</taxon>
    </lineage>
</organism>
<dbReference type="Proteomes" id="UP000800041">
    <property type="component" value="Unassembled WGS sequence"/>
</dbReference>
<name>A0A6G1GVS1_9PEZI</name>
<feature type="region of interest" description="Disordered" evidence="1">
    <location>
        <begin position="132"/>
        <end position="168"/>
    </location>
</feature>
<protein>
    <submittedName>
        <fullName evidence="2">Uncharacterized protein</fullName>
    </submittedName>
</protein>
<dbReference type="EMBL" id="ML977165">
    <property type="protein sequence ID" value="KAF1984904.1"/>
    <property type="molecule type" value="Genomic_DNA"/>
</dbReference>